<evidence type="ECO:0000313" key="4">
    <source>
        <dbReference type="Proteomes" id="UP000187158"/>
    </source>
</evidence>
<organism evidence="3 4">
    <name type="scientific">Paenibacillus odorifer</name>
    <dbReference type="NCBI Taxonomy" id="189426"/>
    <lineage>
        <taxon>Bacteria</taxon>
        <taxon>Bacillati</taxon>
        <taxon>Bacillota</taxon>
        <taxon>Bacilli</taxon>
        <taxon>Bacillales</taxon>
        <taxon>Paenibacillaceae</taxon>
        <taxon>Paenibacillus</taxon>
    </lineage>
</organism>
<gene>
    <name evidence="3" type="ORF">BSO21_31955</name>
</gene>
<sequence length="44" mass="4739">LGIREGKVQNGQKILMYGFGAGLTQAGQLIELNLDHQVGIPTPY</sequence>
<dbReference type="InterPro" id="IPR013747">
    <property type="entry name" value="ACP_syn_III_C"/>
</dbReference>
<dbReference type="Pfam" id="PF08541">
    <property type="entry name" value="ACP_syn_III_C"/>
    <property type="match status" value="1"/>
</dbReference>
<dbReference type="InterPro" id="IPR016039">
    <property type="entry name" value="Thiolase-like"/>
</dbReference>
<feature type="domain" description="Beta-ketoacyl-[acyl-carrier-protein] synthase III C-terminal" evidence="2">
    <location>
        <begin position="3"/>
        <end position="31"/>
    </location>
</feature>
<keyword evidence="1" id="KW-0808">Transferase</keyword>
<dbReference type="SUPFAM" id="SSF53901">
    <property type="entry name" value="Thiolase-like"/>
    <property type="match status" value="1"/>
</dbReference>
<reference evidence="3 4" key="1">
    <citation type="submission" date="2016-11" db="EMBL/GenBank/DDBJ databases">
        <title>Paenibacillus species isolates.</title>
        <authorList>
            <person name="Beno S.M."/>
        </authorList>
    </citation>
    <scope>NUCLEOTIDE SEQUENCE [LARGE SCALE GENOMIC DNA]</scope>
    <source>
        <strain evidence="3 4">FSL H7-0433</strain>
    </source>
</reference>
<dbReference type="Proteomes" id="UP000187158">
    <property type="component" value="Unassembled WGS sequence"/>
</dbReference>
<accession>A0ABX3GDB1</accession>
<protein>
    <recommendedName>
        <fullName evidence="2">Beta-ketoacyl-[acyl-carrier-protein] synthase III C-terminal domain-containing protein</fullName>
    </recommendedName>
</protein>
<name>A0ABX3GDB1_9BACL</name>
<proteinExistence type="predicted"/>
<dbReference type="EMBL" id="MPVP01000494">
    <property type="protein sequence ID" value="OMD04171.1"/>
    <property type="molecule type" value="Genomic_DNA"/>
</dbReference>
<comment type="caution">
    <text evidence="3">The sequence shown here is derived from an EMBL/GenBank/DDBJ whole genome shotgun (WGS) entry which is preliminary data.</text>
</comment>
<keyword evidence="4" id="KW-1185">Reference proteome</keyword>
<feature type="non-terminal residue" evidence="3">
    <location>
        <position position="1"/>
    </location>
</feature>
<evidence type="ECO:0000313" key="3">
    <source>
        <dbReference type="EMBL" id="OMD04171.1"/>
    </source>
</evidence>
<evidence type="ECO:0000256" key="1">
    <source>
        <dbReference type="ARBA" id="ARBA00022679"/>
    </source>
</evidence>
<evidence type="ECO:0000259" key="2">
    <source>
        <dbReference type="Pfam" id="PF08541"/>
    </source>
</evidence>
<dbReference type="Gene3D" id="3.40.47.10">
    <property type="match status" value="1"/>
</dbReference>